<dbReference type="HAMAP" id="MF_04007">
    <property type="entry name" value="HSV_DNBI"/>
    <property type="match status" value="1"/>
</dbReference>
<protein>
    <submittedName>
        <fullName evidence="6">Single-stranded DNA-binding protein</fullName>
    </submittedName>
</protein>
<sequence length="1203" mass="129670">MESSTNVQVKGGPLGYVYAMPKKSMESADIALLAARSVDSDAAVLPLARNLTVEAGFATNVAAVAGARTTGLGGSGVTVKLVPTHYHPSVFIFHGGASIKPSTRAPNLTLACENARTRFGFSAYSPPAEASKETTGLDICDAIGCSAEDTVLYLAVTQLFREAVYLCNTFLHYKGAEKVTVGEWDATRIPMYPLHLSMPDFNRVNAEPFNQRHRSLADGAVLPKAFYNDALCRLLHGCILGPSGVALRVRNLDAVARGAAHLSFDENHEGTLLPNDVTFTAFESAQERGSGKSSGRQAGGRGQGAEAGSSGASGFERRTASIMASDTTLSIESIISASVYEETAPDFYTWPILTGSTDEGGRAEALASYMARVAGLVGAMVFSSNSALYMTEIDDAGGPEGKDGAGTPSFYRFFQFAGPHLAGNPQTDREGRVTAATRDRQSVPVGGTANQEFSIDYLAMACGFSPQYLARMLFYLERCDSGAAAYRHESDTLKHVAGAIDSEVACELCERGQRVCCANTTVYRLRYRLPRFGNPTRGSMGLFGAMTSNYSDSDVLGNYAPFSALKKVEGDTARTVMQDTYRVTVERVTAELDKAGLLVKENPSDPASLDSAIRDGKTFMNAITTLRQAVEKEANQLMQNLVELRDYKIREGLADANHTLFLAIEPYSAGLCPLLALLARRSLLAVLQDMALSQCSLVMHGQQVEARNFRTQFQSVLRRRVLDLHNAGFITSRNVTVTLADQTVVAPDTSQPSEEAPQTEVDGDLVKVSVEVFKELKVKSRVMFVGGATSGGSEAARARLAGMAEAYQRPDTRTDVLNGALGFAIKRYHAAIFPKGGPPSGSVGPNAQWFWAMLQRNQMPARLLSRDDIAAITYIKRFTDEYAAMNYINIPPTCIGELAQFYLANIILKFCDHKHFYISSVTALTANSRRPKDPSAVLQWIDSPIGGGADVEPAAREILKNLDRYPDAWTSTFSSSNLVRSYMSYKPLIVLGLSISKYHGMAGSTRVFQAGNWGNLNGGKNVCPLMAFDRTRRYVLVCPRIGFVVQSSGLFNSGVREKTLSDQTRAIIAEGGTAPHAAIYIMAIKTIGDRVRDMGLDDWVSLTEDEYVSTLLCGLNDKAGAGPGGWSVDAALAVAKEAECSAQTHLGEAEAAFDFNACDEEGDAVQFAPPSCSTEALKRPNQDSLFDLGPVPEKKSALSIDML</sequence>
<evidence type="ECO:0000313" key="7">
    <source>
        <dbReference type="Proteomes" id="UP000146149"/>
    </source>
</evidence>
<proteinExistence type="inferred from homology"/>
<organism evidence="6 7">
    <name type="scientific">Falconid herpesvirus 1</name>
    <dbReference type="NCBI Taxonomy" id="1510155"/>
    <lineage>
        <taxon>Viruses</taxon>
        <taxon>Duplodnaviria</taxon>
        <taxon>Heunggongvirae</taxon>
        <taxon>Peploviricota</taxon>
        <taxon>Herviviricetes</taxon>
        <taxon>Herpesvirales</taxon>
        <taxon>Orthoherpesviridae</taxon>
        <taxon>Alphaherpesvirinae</taxon>
        <taxon>Mardivirus</taxon>
        <taxon>Mardivirus columbidalpha1</taxon>
    </lineage>
</organism>
<dbReference type="GeneID" id="19738331"/>
<gene>
    <name evidence="6" type="ORF">FaHV1S18_043</name>
</gene>
<dbReference type="GO" id="GO:0006260">
    <property type="term" value="P:DNA replication"/>
    <property type="evidence" value="ECO:0007669"/>
    <property type="project" value="UniProtKB-KW"/>
</dbReference>
<keyword evidence="3 6" id="KW-0238">DNA-binding</keyword>
<reference evidence="6 7" key="1">
    <citation type="journal article" date="2014" name="Virus Res.">
        <title>Molecular characterization of the complete genome of falconid herpesvirus strain S-18.</title>
        <authorList>
            <person name="Spatz S.J."/>
            <person name="Volkening J.D."/>
            <person name="Ross T.A."/>
        </authorList>
    </citation>
    <scope>NUCLEOTIDE SEQUENCE [LARGE SCALE GENOMIC DNA]</scope>
    <source>
        <strain evidence="6">S-18</strain>
    </source>
</reference>
<dbReference type="InterPro" id="IPR035989">
    <property type="entry name" value="DBP_sf"/>
</dbReference>
<dbReference type="SUPFAM" id="SSF118208">
    <property type="entry name" value="Viral ssDNA binding protein"/>
    <property type="match status" value="1"/>
</dbReference>
<dbReference type="EMBL" id="KJ668231">
    <property type="protein sequence ID" value="AID52733.1"/>
    <property type="molecule type" value="Genomic_DNA"/>
</dbReference>
<keyword evidence="4" id="KW-0175">Coiled coil</keyword>
<dbReference type="Proteomes" id="UP000146149">
    <property type="component" value="Segment"/>
</dbReference>
<dbReference type="GO" id="GO:0042025">
    <property type="term" value="C:host cell nucleus"/>
    <property type="evidence" value="ECO:0007669"/>
    <property type="project" value="InterPro"/>
</dbReference>
<dbReference type="Gene3D" id="1.20.190.40">
    <property type="entry name" value="Viral ssDNA binding protein, head domain"/>
    <property type="match status" value="2"/>
</dbReference>
<accession>A0A068EPJ4</accession>
<name>A0A068EPJ4_9ALPH</name>
<dbReference type="RefSeq" id="YP_009046527.1">
    <property type="nucleotide sequence ID" value="NC_024450.1"/>
</dbReference>
<feature type="region of interest" description="Disordered" evidence="5">
    <location>
        <begin position="284"/>
        <end position="314"/>
    </location>
</feature>
<evidence type="ECO:0000256" key="5">
    <source>
        <dbReference type="SAM" id="MobiDB-lite"/>
    </source>
</evidence>
<keyword evidence="2" id="KW-0235">DNA replication</keyword>
<dbReference type="InterPro" id="IPR043031">
    <property type="entry name" value="Viral_ssDBP_head"/>
</dbReference>
<dbReference type="Pfam" id="PF00747">
    <property type="entry name" value="Viral_DNA_bp"/>
    <property type="match status" value="1"/>
</dbReference>
<evidence type="ECO:0000256" key="2">
    <source>
        <dbReference type="ARBA" id="ARBA00022705"/>
    </source>
</evidence>
<evidence type="ECO:0000256" key="3">
    <source>
        <dbReference type="ARBA" id="ARBA00023125"/>
    </source>
</evidence>
<dbReference type="Gene3D" id="1.10.150.560">
    <property type="match status" value="1"/>
</dbReference>
<dbReference type="InterPro" id="IPR000635">
    <property type="entry name" value="Viral_ssDNA-bd"/>
</dbReference>
<dbReference type="KEGG" id="vg:19738331"/>
<evidence type="ECO:0000256" key="1">
    <source>
        <dbReference type="ARBA" id="ARBA00022562"/>
    </source>
</evidence>
<evidence type="ECO:0000313" key="6">
    <source>
        <dbReference type="EMBL" id="AID52733.1"/>
    </source>
</evidence>
<feature type="coiled-coil region" evidence="4">
    <location>
        <begin position="620"/>
        <end position="647"/>
    </location>
</feature>
<evidence type="ECO:0000256" key="4">
    <source>
        <dbReference type="SAM" id="Coils"/>
    </source>
</evidence>
<dbReference type="GO" id="GO:0003697">
    <property type="term" value="F:single-stranded DNA binding"/>
    <property type="evidence" value="ECO:0007669"/>
    <property type="project" value="InterPro"/>
</dbReference>
<keyword evidence="1" id="KW-1048">Host nucleus</keyword>